<name>A0ABT5XGS4_9EURY</name>
<organism evidence="2 3">
    <name type="scientific">Candidatus Methanocrinis alkalitolerans</name>
    <dbReference type="NCBI Taxonomy" id="3033395"/>
    <lineage>
        <taxon>Archaea</taxon>
        <taxon>Methanobacteriati</taxon>
        <taxon>Methanobacteriota</taxon>
        <taxon>Stenosarchaea group</taxon>
        <taxon>Methanomicrobia</taxon>
        <taxon>Methanotrichales</taxon>
        <taxon>Methanotrichaceae</taxon>
        <taxon>Methanocrinis</taxon>
    </lineage>
</organism>
<dbReference type="EMBL" id="JARFPL010000033">
    <property type="protein sequence ID" value="MDF0593867.1"/>
    <property type="molecule type" value="Genomic_DNA"/>
</dbReference>
<dbReference type="Proteomes" id="UP001215956">
    <property type="component" value="Unassembled WGS sequence"/>
</dbReference>
<dbReference type="InterPro" id="IPR036249">
    <property type="entry name" value="Thioredoxin-like_sf"/>
</dbReference>
<proteinExistence type="predicted"/>
<evidence type="ECO:0000259" key="1">
    <source>
        <dbReference type="Pfam" id="PF00462"/>
    </source>
</evidence>
<dbReference type="InterPro" id="IPR002109">
    <property type="entry name" value="Glutaredoxin"/>
</dbReference>
<sequence length="83" mass="9272">MKYVVYTTAACPRCEEVKRVLKGWGIEFETVDMATPEAMTELRVNGVFTLSAPVLMAGDDFYTVEDLFDGEAIRDLEAMGLRS</sequence>
<evidence type="ECO:0000313" key="2">
    <source>
        <dbReference type="EMBL" id="MDF0593867.1"/>
    </source>
</evidence>
<gene>
    <name evidence="2" type="ORF">P0O24_09775</name>
</gene>
<protein>
    <submittedName>
        <fullName evidence="2">Glutaredoxin domain-containing protein</fullName>
    </submittedName>
</protein>
<evidence type="ECO:0000313" key="3">
    <source>
        <dbReference type="Proteomes" id="UP001215956"/>
    </source>
</evidence>
<feature type="domain" description="Glutaredoxin" evidence="1">
    <location>
        <begin position="4"/>
        <end position="60"/>
    </location>
</feature>
<dbReference type="RefSeq" id="WP_316969569.1">
    <property type="nucleotide sequence ID" value="NZ_JARFPL010000033.1"/>
</dbReference>
<dbReference type="Gene3D" id="3.40.30.10">
    <property type="entry name" value="Glutaredoxin"/>
    <property type="match status" value="1"/>
</dbReference>
<accession>A0ABT5XGS4</accession>
<dbReference type="PROSITE" id="PS51354">
    <property type="entry name" value="GLUTAREDOXIN_2"/>
    <property type="match status" value="1"/>
</dbReference>
<dbReference type="SUPFAM" id="SSF52833">
    <property type="entry name" value="Thioredoxin-like"/>
    <property type="match status" value="1"/>
</dbReference>
<keyword evidence="3" id="KW-1185">Reference proteome</keyword>
<reference evidence="2 3" key="1">
    <citation type="submission" date="2023-03" db="EMBL/GenBank/DDBJ databases">
        <title>Whole genome sequencing of Methanotrichaceae archaeon M04Ac.</title>
        <authorList>
            <person name="Khomyakova M.A."/>
            <person name="Merkel A.Y."/>
            <person name="Slobodkin A.I."/>
        </authorList>
    </citation>
    <scope>NUCLEOTIDE SEQUENCE [LARGE SCALE GENOMIC DNA]</scope>
    <source>
        <strain evidence="2 3">M04Ac</strain>
    </source>
</reference>
<dbReference type="Pfam" id="PF00462">
    <property type="entry name" value="Glutaredoxin"/>
    <property type="match status" value="1"/>
</dbReference>
<comment type="caution">
    <text evidence="2">The sequence shown here is derived from an EMBL/GenBank/DDBJ whole genome shotgun (WGS) entry which is preliminary data.</text>
</comment>